<gene>
    <name evidence="1" type="ORF">ColLi_13994</name>
</gene>
<dbReference type="EMBL" id="BPPX01000075">
    <property type="protein sequence ID" value="GJC91156.1"/>
    <property type="molecule type" value="Genomic_DNA"/>
</dbReference>
<dbReference type="AlphaFoldDB" id="A0AA37H190"/>
<accession>A0AA37H190</accession>
<evidence type="ECO:0000313" key="2">
    <source>
        <dbReference type="Proteomes" id="UP001055172"/>
    </source>
</evidence>
<sequence length="189" mass="20578">MAAALHHSLATGDSGGCSLVGGCGSGSKGKVIAPKHVIVDESLDRICSALFALDRISPNHPENSPTPFGLLGLDAYAEPFYPVEKSVYPGSEWHAAAHETIQKATERLRELLWAKYLAGDQAAVRTVDALWHVGYMLLYDDSRAYFLRVVQPRLDGSGSLWNLGRTSRASTRVSAVRQLCLDAWALRGW</sequence>
<proteinExistence type="predicted"/>
<protein>
    <submittedName>
        <fullName evidence="1">Uncharacterized protein</fullName>
    </submittedName>
</protein>
<comment type="caution">
    <text evidence="1">The sequence shown here is derived from an EMBL/GenBank/DDBJ whole genome shotgun (WGS) entry which is preliminary data.</text>
</comment>
<organism evidence="1 2">
    <name type="scientific">Colletotrichum liriopes</name>
    <dbReference type="NCBI Taxonomy" id="708192"/>
    <lineage>
        <taxon>Eukaryota</taxon>
        <taxon>Fungi</taxon>
        <taxon>Dikarya</taxon>
        <taxon>Ascomycota</taxon>
        <taxon>Pezizomycotina</taxon>
        <taxon>Sordariomycetes</taxon>
        <taxon>Hypocreomycetidae</taxon>
        <taxon>Glomerellales</taxon>
        <taxon>Glomerellaceae</taxon>
        <taxon>Colletotrichum</taxon>
        <taxon>Colletotrichum spaethianum species complex</taxon>
    </lineage>
</organism>
<evidence type="ECO:0000313" key="1">
    <source>
        <dbReference type="EMBL" id="GJC91156.1"/>
    </source>
</evidence>
<reference evidence="1 2" key="1">
    <citation type="submission" date="2021-07" db="EMBL/GenBank/DDBJ databases">
        <title>Genome data of Colletotrichum spaethianum.</title>
        <authorList>
            <person name="Utami Y.D."/>
            <person name="Hiruma K."/>
        </authorList>
    </citation>
    <scope>NUCLEOTIDE SEQUENCE [LARGE SCALE GENOMIC DNA]</scope>
    <source>
        <strain evidence="1 2">MAFF 242679</strain>
    </source>
</reference>
<keyword evidence="2" id="KW-1185">Reference proteome</keyword>
<name>A0AA37H190_9PEZI</name>
<dbReference type="Proteomes" id="UP001055172">
    <property type="component" value="Unassembled WGS sequence"/>
</dbReference>